<gene>
    <name evidence="3" type="ORF">YHS_09290</name>
</gene>
<dbReference type="Gene3D" id="1.10.1220.10">
    <property type="entry name" value="Met repressor-like"/>
    <property type="match status" value="1"/>
</dbReference>
<evidence type="ECO:0000256" key="1">
    <source>
        <dbReference type="ARBA" id="ARBA00010562"/>
    </source>
</evidence>
<dbReference type="InterPro" id="IPR007337">
    <property type="entry name" value="RelB/DinJ"/>
</dbReference>
<dbReference type="AlphaFoldDB" id="A0A2D2E4H7"/>
<dbReference type="PANTHER" id="PTHR38781:SF1">
    <property type="entry name" value="ANTITOXIN DINJ-RELATED"/>
    <property type="match status" value="1"/>
</dbReference>
<dbReference type="PANTHER" id="PTHR38781">
    <property type="entry name" value="ANTITOXIN DINJ-RELATED"/>
    <property type="match status" value="1"/>
</dbReference>
<reference evidence="3" key="1">
    <citation type="submission" date="2017-10" db="EMBL/GenBank/DDBJ databases">
        <title>Complete Genome Sequence from Moraxella oslensis YHS isolated from human skin.</title>
        <authorList>
            <person name="Lee K."/>
            <person name="Lim J.Y."/>
            <person name="Hwang I."/>
        </authorList>
    </citation>
    <scope>NUCLEOTIDE SEQUENCE</scope>
    <source>
        <strain evidence="3">YHS</strain>
        <plasmid evidence="3">pYHS1</plasmid>
    </source>
</reference>
<keyword evidence="2" id="KW-1277">Toxin-antitoxin system</keyword>
<sequence length="96" mass="11074">MTAVTYNIRLDQELRDEAFAVLDSYGLTPSQAIKLFLKQVAKTRTVPLTFDYQKEYQLSPQGENLLRQTIQEFENGEYETFTTVDDFNKSVAELAK</sequence>
<proteinExistence type="inferred from homology"/>
<protein>
    <submittedName>
        <fullName evidence="3">Type II toxin-antitoxin system antitoxin, RelB/DinJ family</fullName>
    </submittedName>
</protein>
<dbReference type="InterPro" id="IPR013321">
    <property type="entry name" value="Arc_rbn_hlx_hlx"/>
</dbReference>
<geneLocation type="plasmid" evidence="3">
    <name>pYHS1</name>
</geneLocation>
<organism evidence="3">
    <name type="scientific">Faucicola osloensis</name>
    <name type="common">Moraxella osloensis</name>
    <dbReference type="NCBI Taxonomy" id="34062"/>
    <lineage>
        <taxon>Bacteria</taxon>
        <taxon>Pseudomonadati</taxon>
        <taxon>Pseudomonadota</taxon>
        <taxon>Gammaproteobacteria</taxon>
        <taxon>Moraxellales</taxon>
        <taxon>Moraxellaceae</taxon>
        <taxon>Faucicola</taxon>
    </lineage>
</organism>
<dbReference type="GO" id="GO:0006355">
    <property type="term" value="P:regulation of DNA-templated transcription"/>
    <property type="evidence" value="ECO:0007669"/>
    <property type="project" value="InterPro"/>
</dbReference>
<evidence type="ECO:0000313" key="3">
    <source>
        <dbReference type="EMBL" id="ATQ84137.1"/>
    </source>
</evidence>
<comment type="similarity">
    <text evidence="1">Belongs to the RelB/DinJ antitoxin family.</text>
</comment>
<evidence type="ECO:0000256" key="2">
    <source>
        <dbReference type="ARBA" id="ARBA00022649"/>
    </source>
</evidence>
<dbReference type="EMBL" id="CP024177">
    <property type="protein sequence ID" value="ATQ84137.1"/>
    <property type="molecule type" value="Genomic_DNA"/>
</dbReference>
<keyword evidence="3" id="KW-0614">Plasmid</keyword>
<accession>A0A2D2E4H7</accession>
<dbReference type="Pfam" id="PF04221">
    <property type="entry name" value="RelB"/>
    <property type="match status" value="1"/>
</dbReference>
<name>A0A2D2E4H7_FAUOS</name>
<dbReference type="GO" id="GO:0006351">
    <property type="term" value="P:DNA-templated transcription"/>
    <property type="evidence" value="ECO:0007669"/>
    <property type="project" value="TreeGrafter"/>
</dbReference>
<dbReference type="NCBIfam" id="TIGR02384">
    <property type="entry name" value="RelB_DinJ"/>
    <property type="match status" value="1"/>
</dbReference>